<feature type="domain" description="N-acetyltransferase" evidence="1">
    <location>
        <begin position="18"/>
        <end position="174"/>
    </location>
</feature>
<name>A0A2K8ZC89_9BACT</name>
<dbReference type="GO" id="GO:0016747">
    <property type="term" value="F:acyltransferase activity, transferring groups other than amino-acyl groups"/>
    <property type="evidence" value="ECO:0007669"/>
    <property type="project" value="InterPro"/>
</dbReference>
<dbReference type="Pfam" id="PF13302">
    <property type="entry name" value="Acetyltransf_3"/>
    <property type="match status" value="1"/>
</dbReference>
<gene>
    <name evidence="2" type="ORF">CWM47_25870</name>
</gene>
<dbReference type="OrthoDB" id="9788916at2"/>
<keyword evidence="2" id="KW-0808">Transferase</keyword>
<accession>A0A2K8ZC89</accession>
<dbReference type="SUPFAM" id="SSF55729">
    <property type="entry name" value="Acyl-CoA N-acyltransferases (Nat)"/>
    <property type="match status" value="1"/>
</dbReference>
<dbReference type="EMBL" id="CP025096">
    <property type="protein sequence ID" value="AUD07485.1"/>
    <property type="molecule type" value="Genomic_DNA"/>
</dbReference>
<dbReference type="PANTHER" id="PTHR43328:SF1">
    <property type="entry name" value="N-ACETYLTRANSFERASE DOMAIN-CONTAINING PROTEIN"/>
    <property type="match status" value="1"/>
</dbReference>
<evidence type="ECO:0000313" key="2">
    <source>
        <dbReference type="EMBL" id="AUD07485.1"/>
    </source>
</evidence>
<dbReference type="PROSITE" id="PS51186">
    <property type="entry name" value="GNAT"/>
    <property type="match status" value="1"/>
</dbReference>
<dbReference type="Proteomes" id="UP000232883">
    <property type="component" value="Chromosome"/>
</dbReference>
<reference evidence="2 3" key="1">
    <citation type="submission" date="2017-11" db="EMBL/GenBank/DDBJ databases">
        <title>Taxonomic description and genome sequences of Spirosoma HA7 sp. nov., isolated from pollen microhabitat of Corylus avellana.</title>
        <authorList>
            <person name="Ambika Manirajan B."/>
            <person name="Suarez C."/>
            <person name="Ratering S."/>
            <person name="Geissler-Plaum R."/>
            <person name="Cardinale M."/>
            <person name="Sylvia S."/>
        </authorList>
    </citation>
    <scope>NUCLEOTIDE SEQUENCE [LARGE SCALE GENOMIC DNA]</scope>
    <source>
        <strain evidence="2 3">HA7</strain>
    </source>
</reference>
<dbReference type="InterPro" id="IPR016181">
    <property type="entry name" value="Acyl_CoA_acyltransferase"/>
</dbReference>
<keyword evidence="3" id="KW-1185">Reference proteome</keyword>
<proteinExistence type="predicted"/>
<evidence type="ECO:0000313" key="3">
    <source>
        <dbReference type="Proteomes" id="UP000232883"/>
    </source>
</evidence>
<sequence length="174" mass="19668">MAMSIDCELCIIRSFQQSDERTIAQHANNKEIWLNLRDHFPHPYTQADAQQWLESIVGAIPEITFAISVDGKAVGAIGLVLQEDIERCSAEVGYWLGQAYWGRGILTAALKTFTRYAADEFKLTRLYAVPFLRNTASMKVLEKAGYQREGIMRRSAIKDGQVIDQALYAYIPAY</sequence>
<dbReference type="PANTHER" id="PTHR43328">
    <property type="entry name" value="ACETYLTRANSFERASE-RELATED"/>
    <property type="match status" value="1"/>
</dbReference>
<evidence type="ECO:0000259" key="1">
    <source>
        <dbReference type="PROSITE" id="PS51186"/>
    </source>
</evidence>
<protein>
    <submittedName>
        <fullName evidence="2">GNAT family N-acetyltransferase</fullName>
    </submittedName>
</protein>
<dbReference type="Gene3D" id="3.40.630.30">
    <property type="match status" value="1"/>
</dbReference>
<dbReference type="AlphaFoldDB" id="A0A2K8ZC89"/>
<dbReference type="InterPro" id="IPR000182">
    <property type="entry name" value="GNAT_dom"/>
</dbReference>
<organism evidence="2 3">
    <name type="scientific">Spirosoma pollinicola</name>
    <dbReference type="NCBI Taxonomy" id="2057025"/>
    <lineage>
        <taxon>Bacteria</taxon>
        <taxon>Pseudomonadati</taxon>
        <taxon>Bacteroidota</taxon>
        <taxon>Cytophagia</taxon>
        <taxon>Cytophagales</taxon>
        <taxon>Cytophagaceae</taxon>
        <taxon>Spirosoma</taxon>
    </lineage>
</organism>
<dbReference type="KEGG" id="spir:CWM47_25870"/>